<dbReference type="AlphaFoldDB" id="A0A931FCY1"/>
<dbReference type="Gene3D" id="3.30.1330.40">
    <property type="entry name" value="RutC-like"/>
    <property type="match status" value="1"/>
</dbReference>
<dbReference type="PANTHER" id="PTHR11803">
    <property type="entry name" value="2-IMINOBUTANOATE/2-IMINOPROPANOATE DEAMINASE RIDA"/>
    <property type="match status" value="1"/>
</dbReference>
<dbReference type="Proteomes" id="UP000657385">
    <property type="component" value="Unassembled WGS sequence"/>
</dbReference>
<keyword evidence="3" id="KW-1185">Reference proteome</keyword>
<dbReference type="GO" id="GO:0005829">
    <property type="term" value="C:cytosol"/>
    <property type="evidence" value="ECO:0007669"/>
    <property type="project" value="TreeGrafter"/>
</dbReference>
<dbReference type="Pfam" id="PF01042">
    <property type="entry name" value="Ribonuc_L-PSP"/>
    <property type="match status" value="1"/>
</dbReference>
<comment type="similarity">
    <text evidence="1">Belongs to the RutC family.</text>
</comment>
<gene>
    <name evidence="2" type="ORF">I2501_02795</name>
</gene>
<dbReference type="InterPro" id="IPR006056">
    <property type="entry name" value="RidA"/>
</dbReference>
<sequence>MSRQQVSTEKAPRPAGAYSQGIAAGGFLYTAGFGPQDPATGQVAGDTIEEQTAQAMANVRAVLEAHGLDFSHVVKATVHLQHLHRDFAGFNATYETFVEAPYPVRTTVGSDLANILVEIDVVAVCPGA</sequence>
<evidence type="ECO:0000313" key="2">
    <source>
        <dbReference type="EMBL" id="MBF9066966.1"/>
    </source>
</evidence>
<organism evidence="2 3">
    <name type="scientific">Streptacidiphilus fuscans</name>
    <dbReference type="NCBI Taxonomy" id="2789292"/>
    <lineage>
        <taxon>Bacteria</taxon>
        <taxon>Bacillati</taxon>
        <taxon>Actinomycetota</taxon>
        <taxon>Actinomycetes</taxon>
        <taxon>Kitasatosporales</taxon>
        <taxon>Streptomycetaceae</taxon>
        <taxon>Streptacidiphilus</taxon>
    </lineage>
</organism>
<name>A0A931FCY1_9ACTN</name>
<dbReference type="SUPFAM" id="SSF55298">
    <property type="entry name" value="YjgF-like"/>
    <property type="match status" value="1"/>
</dbReference>
<proteinExistence type="inferred from homology"/>
<dbReference type="EMBL" id="JADPRT010000001">
    <property type="protein sequence ID" value="MBF9066966.1"/>
    <property type="molecule type" value="Genomic_DNA"/>
</dbReference>
<reference evidence="2" key="1">
    <citation type="submission" date="2020-11" db="EMBL/GenBank/DDBJ databases">
        <title>Isolation and identification of active actinomycetes.</title>
        <authorList>
            <person name="Yu B."/>
        </authorList>
    </citation>
    <scope>NUCLEOTIDE SEQUENCE</scope>
    <source>
        <strain evidence="2">NEAU-YB345</strain>
    </source>
</reference>
<dbReference type="RefSeq" id="WP_196192129.1">
    <property type="nucleotide sequence ID" value="NZ_JADPRT010000001.1"/>
</dbReference>
<dbReference type="GO" id="GO:0019239">
    <property type="term" value="F:deaminase activity"/>
    <property type="evidence" value="ECO:0007669"/>
    <property type="project" value="TreeGrafter"/>
</dbReference>
<dbReference type="NCBIfam" id="TIGR00004">
    <property type="entry name" value="Rid family detoxifying hydrolase"/>
    <property type="match status" value="1"/>
</dbReference>
<protein>
    <submittedName>
        <fullName evidence="2">RidA family protein</fullName>
    </submittedName>
</protein>
<dbReference type="CDD" id="cd00448">
    <property type="entry name" value="YjgF_YER057c_UK114_family"/>
    <property type="match status" value="1"/>
</dbReference>
<evidence type="ECO:0000256" key="1">
    <source>
        <dbReference type="ARBA" id="ARBA00010552"/>
    </source>
</evidence>
<accession>A0A931FCY1</accession>
<dbReference type="InterPro" id="IPR035959">
    <property type="entry name" value="RutC-like_sf"/>
</dbReference>
<evidence type="ECO:0000313" key="3">
    <source>
        <dbReference type="Proteomes" id="UP000657385"/>
    </source>
</evidence>
<dbReference type="PANTHER" id="PTHR11803:SF39">
    <property type="entry name" value="2-IMINOBUTANOATE_2-IMINOPROPANOATE DEAMINASE"/>
    <property type="match status" value="1"/>
</dbReference>
<dbReference type="InterPro" id="IPR006175">
    <property type="entry name" value="YjgF/YER057c/UK114"/>
</dbReference>
<comment type="caution">
    <text evidence="2">The sequence shown here is derived from an EMBL/GenBank/DDBJ whole genome shotgun (WGS) entry which is preliminary data.</text>
</comment>
<dbReference type="FunFam" id="3.30.1330.40:FF:000001">
    <property type="entry name" value="L-PSP family endoribonuclease"/>
    <property type="match status" value="1"/>
</dbReference>